<reference evidence="2" key="1">
    <citation type="submission" date="2023-05" db="EMBL/GenBank/DDBJ databases">
        <title>Anaerotaeda fermentans gen. nov., sp. nov., a novel anaerobic planctomycete of the new family within the order Sedimentisphaerales isolated from Taman Peninsula, Russia.</title>
        <authorList>
            <person name="Khomyakova M.A."/>
            <person name="Merkel A.Y."/>
            <person name="Slobodkin A.I."/>
        </authorList>
    </citation>
    <scope>NUCLEOTIDE SEQUENCE</scope>
    <source>
        <strain evidence="2">M17dextr</strain>
    </source>
</reference>
<feature type="domain" description="DJ-1/PfpI" evidence="1">
    <location>
        <begin position="6"/>
        <end position="147"/>
    </location>
</feature>
<dbReference type="RefSeq" id="WP_349243917.1">
    <property type="nucleotide sequence ID" value="NZ_JASCXX010000005.1"/>
</dbReference>
<evidence type="ECO:0000259" key="1">
    <source>
        <dbReference type="Pfam" id="PF01965"/>
    </source>
</evidence>
<gene>
    <name evidence="2" type="ORF">QJ522_05585</name>
</gene>
<dbReference type="Gene3D" id="3.40.50.880">
    <property type="match status" value="1"/>
</dbReference>
<comment type="caution">
    <text evidence="2">The sequence shown here is derived from an EMBL/GenBank/DDBJ whole genome shotgun (WGS) entry which is preliminary data.</text>
</comment>
<name>A0AAW6TS17_9BACT</name>
<protein>
    <submittedName>
        <fullName evidence="2">DJ-1/PfpI family protein</fullName>
    </submittedName>
</protein>
<evidence type="ECO:0000313" key="2">
    <source>
        <dbReference type="EMBL" id="MDI6448506.1"/>
    </source>
</evidence>
<accession>A0AAW6TS17</accession>
<keyword evidence="3" id="KW-1185">Reference proteome</keyword>
<sequence>MEWRDVHLFVFDGLSDWEAGYAVAGINHPQFQRQPGHYRVRTVAPHEGSVVTMGGIRIQPDLTLDTLRPANSALLILPGGAAWDEGQHGEAVELARAFLDAGVPVAAICGATAALARGGLPDDRRHTSNAPEYLAATKYRGAALYEEAPGAQDKSEGTEA</sequence>
<proteinExistence type="predicted"/>
<dbReference type="Proteomes" id="UP001431776">
    <property type="component" value="Unassembled WGS sequence"/>
</dbReference>
<organism evidence="2 3">
    <name type="scientific">Anaerobaca lacustris</name>
    <dbReference type="NCBI Taxonomy" id="3044600"/>
    <lineage>
        <taxon>Bacteria</taxon>
        <taxon>Pseudomonadati</taxon>
        <taxon>Planctomycetota</taxon>
        <taxon>Phycisphaerae</taxon>
        <taxon>Sedimentisphaerales</taxon>
        <taxon>Anaerobacaceae</taxon>
        <taxon>Anaerobaca</taxon>
    </lineage>
</organism>
<dbReference type="Pfam" id="PF01965">
    <property type="entry name" value="DJ-1_PfpI"/>
    <property type="match status" value="1"/>
</dbReference>
<dbReference type="AlphaFoldDB" id="A0AAW6TS17"/>
<dbReference type="InterPro" id="IPR002818">
    <property type="entry name" value="DJ-1/PfpI"/>
</dbReference>
<dbReference type="EMBL" id="JASCXX010000005">
    <property type="protein sequence ID" value="MDI6448506.1"/>
    <property type="molecule type" value="Genomic_DNA"/>
</dbReference>
<dbReference type="SUPFAM" id="SSF52317">
    <property type="entry name" value="Class I glutamine amidotransferase-like"/>
    <property type="match status" value="1"/>
</dbReference>
<evidence type="ECO:0000313" key="3">
    <source>
        <dbReference type="Proteomes" id="UP001431776"/>
    </source>
</evidence>
<dbReference type="InterPro" id="IPR029062">
    <property type="entry name" value="Class_I_gatase-like"/>
</dbReference>